<reference evidence="8" key="1">
    <citation type="submission" date="2021-03" db="EMBL/GenBank/DDBJ databases">
        <title>Draft genome sequence of rust myrtle Austropuccinia psidii MF-1, a brazilian biotype.</title>
        <authorList>
            <person name="Quecine M.C."/>
            <person name="Pachon D.M.R."/>
            <person name="Bonatelli M.L."/>
            <person name="Correr F.H."/>
            <person name="Franceschini L.M."/>
            <person name="Leite T.F."/>
            <person name="Margarido G.R.A."/>
            <person name="Almeida C.A."/>
            <person name="Ferrarezi J.A."/>
            <person name="Labate C.A."/>
        </authorList>
    </citation>
    <scope>NUCLEOTIDE SEQUENCE</scope>
    <source>
        <strain evidence="8">MF-1</strain>
    </source>
</reference>
<dbReference type="PANTHER" id="PTHR34072">
    <property type="entry name" value="ENZYMATIC POLYPROTEIN-RELATED"/>
    <property type="match status" value="1"/>
</dbReference>
<dbReference type="Proteomes" id="UP000765509">
    <property type="component" value="Unassembled WGS sequence"/>
</dbReference>
<organism evidence="8 9">
    <name type="scientific">Austropuccinia psidii MF-1</name>
    <dbReference type="NCBI Taxonomy" id="1389203"/>
    <lineage>
        <taxon>Eukaryota</taxon>
        <taxon>Fungi</taxon>
        <taxon>Dikarya</taxon>
        <taxon>Basidiomycota</taxon>
        <taxon>Pucciniomycotina</taxon>
        <taxon>Pucciniomycetes</taxon>
        <taxon>Pucciniales</taxon>
        <taxon>Sphaerophragmiaceae</taxon>
        <taxon>Austropuccinia</taxon>
    </lineage>
</organism>
<dbReference type="AlphaFoldDB" id="A0A9Q3HDY7"/>
<dbReference type="CDD" id="cd09274">
    <property type="entry name" value="RNase_HI_RT_Ty3"/>
    <property type="match status" value="1"/>
</dbReference>
<dbReference type="GO" id="GO:0004519">
    <property type="term" value="F:endonuclease activity"/>
    <property type="evidence" value="ECO:0007669"/>
    <property type="project" value="UniProtKB-KW"/>
</dbReference>
<accession>A0A9Q3HDY7</accession>
<dbReference type="InterPro" id="IPR043502">
    <property type="entry name" value="DNA/RNA_pol_sf"/>
</dbReference>
<evidence type="ECO:0000256" key="4">
    <source>
        <dbReference type="ARBA" id="ARBA00022759"/>
    </source>
</evidence>
<evidence type="ECO:0000313" key="9">
    <source>
        <dbReference type="Proteomes" id="UP000765509"/>
    </source>
</evidence>
<keyword evidence="3" id="KW-0540">Nuclease</keyword>
<evidence type="ECO:0000313" key="8">
    <source>
        <dbReference type="EMBL" id="MBW0501893.1"/>
    </source>
</evidence>
<dbReference type="Pfam" id="PF17917">
    <property type="entry name" value="RT_RNaseH"/>
    <property type="match status" value="1"/>
</dbReference>
<keyword evidence="4" id="KW-0255">Endonuclease</keyword>
<comment type="caution">
    <text evidence="8">The sequence shown here is derived from an EMBL/GenBank/DDBJ whole genome shotgun (WGS) entry which is preliminary data.</text>
</comment>
<proteinExistence type="predicted"/>
<keyword evidence="6" id="KW-0695">RNA-directed DNA polymerase</keyword>
<evidence type="ECO:0000256" key="2">
    <source>
        <dbReference type="ARBA" id="ARBA00022695"/>
    </source>
</evidence>
<gene>
    <name evidence="8" type="ORF">O181_041608</name>
</gene>
<evidence type="ECO:0000256" key="5">
    <source>
        <dbReference type="ARBA" id="ARBA00022801"/>
    </source>
</evidence>
<name>A0A9Q3HDY7_9BASI</name>
<dbReference type="InterPro" id="IPR041373">
    <property type="entry name" value="RT_RNaseH"/>
</dbReference>
<protein>
    <recommendedName>
        <fullName evidence="7">Reverse transcriptase RNase H-like domain-containing protein</fullName>
    </recommendedName>
</protein>
<evidence type="ECO:0000256" key="1">
    <source>
        <dbReference type="ARBA" id="ARBA00022679"/>
    </source>
</evidence>
<dbReference type="PANTHER" id="PTHR34072:SF52">
    <property type="entry name" value="RIBONUCLEASE H"/>
    <property type="match status" value="1"/>
</dbReference>
<sequence>MRNLSDSFINLKELSPLLQSSLLTIVETDSSHSALGAVPSQVTDSGKHPIAFYSHKLLPEELNYEIDDKELLGIVWALKRWRDFLLSLSSPFKFLTNHSSLKYFTSSKLLTLCQGFWAEFHFSITYLCGHLTTLPDALSCWDNVYPDRGENSISKNPINYQKIIKKNEIEASKSFAVKVDSFSNLIDLIQKALWKDAQYRSILQDMGRGRPVQDYSIDSSSQLLLYKDWVVVPNYPTIHLSILQKQNDSLLAAHPAKRRLSKLSRRIFTGLE</sequence>
<keyword evidence="5" id="KW-0378">Hydrolase</keyword>
<dbReference type="GO" id="GO:0003964">
    <property type="term" value="F:RNA-directed DNA polymerase activity"/>
    <property type="evidence" value="ECO:0007669"/>
    <property type="project" value="UniProtKB-KW"/>
</dbReference>
<dbReference type="OrthoDB" id="2505288at2759"/>
<evidence type="ECO:0000256" key="3">
    <source>
        <dbReference type="ARBA" id="ARBA00022722"/>
    </source>
</evidence>
<keyword evidence="9" id="KW-1185">Reference proteome</keyword>
<evidence type="ECO:0000259" key="7">
    <source>
        <dbReference type="Pfam" id="PF17917"/>
    </source>
</evidence>
<evidence type="ECO:0000256" key="6">
    <source>
        <dbReference type="ARBA" id="ARBA00022918"/>
    </source>
</evidence>
<dbReference type="SUPFAM" id="SSF56672">
    <property type="entry name" value="DNA/RNA polymerases"/>
    <property type="match status" value="1"/>
</dbReference>
<keyword evidence="1" id="KW-0808">Transferase</keyword>
<dbReference type="EMBL" id="AVOT02016546">
    <property type="protein sequence ID" value="MBW0501893.1"/>
    <property type="molecule type" value="Genomic_DNA"/>
</dbReference>
<dbReference type="GO" id="GO:0016787">
    <property type="term" value="F:hydrolase activity"/>
    <property type="evidence" value="ECO:0007669"/>
    <property type="project" value="UniProtKB-KW"/>
</dbReference>
<keyword evidence="2" id="KW-0548">Nucleotidyltransferase</keyword>
<feature type="domain" description="Reverse transcriptase RNase H-like" evidence="7">
    <location>
        <begin position="24"/>
        <end position="111"/>
    </location>
</feature>